<dbReference type="EMBL" id="JARBDR010000141">
    <property type="protein sequence ID" value="KAJ8321075.1"/>
    <property type="molecule type" value="Genomic_DNA"/>
</dbReference>
<sequence length="266" mass="29907">MDVQQESVAEAQNEPITFEDLGIKKGPQLADTPLGKRREIKDLSKKEIVFVLISVCSLLATLVMTIYKLATITDRSSTDFTFAIVLLLNTVFCGYYLVHGVLLERPYEIGVLVIATFIVWLYIIINFALAVHKDRVKMARLIVASILSPAIIILGLLIGKHYHDSGRLIFRTVGASSEDQAMLLVKSATEMTDKTEPLAVTTFTCAGLAFVIHIFVCLFFALAFRNFGKGLKQKGEYCDLIYRLQFYNHDFTKNSLTSKFCQIEYI</sequence>
<keyword evidence="1" id="KW-1133">Transmembrane helix</keyword>
<keyword evidence="1" id="KW-0472">Membrane</keyword>
<evidence type="ECO:0000313" key="4">
    <source>
        <dbReference type="Proteomes" id="UP001217089"/>
    </source>
</evidence>
<protein>
    <recommendedName>
        <fullName evidence="2">DUF7789 domain-containing protein</fullName>
    </recommendedName>
</protein>
<feature type="transmembrane region" description="Helical" evidence="1">
    <location>
        <begin position="141"/>
        <end position="159"/>
    </location>
</feature>
<evidence type="ECO:0000313" key="3">
    <source>
        <dbReference type="EMBL" id="KAJ8321075.1"/>
    </source>
</evidence>
<feature type="transmembrane region" description="Helical" evidence="1">
    <location>
        <begin position="48"/>
        <end position="67"/>
    </location>
</feature>
<keyword evidence="4" id="KW-1185">Reference proteome</keyword>
<organism evidence="3 4">
    <name type="scientific">Tegillarca granosa</name>
    <name type="common">Malaysian cockle</name>
    <name type="synonym">Anadara granosa</name>
    <dbReference type="NCBI Taxonomy" id="220873"/>
    <lineage>
        <taxon>Eukaryota</taxon>
        <taxon>Metazoa</taxon>
        <taxon>Spiralia</taxon>
        <taxon>Lophotrochozoa</taxon>
        <taxon>Mollusca</taxon>
        <taxon>Bivalvia</taxon>
        <taxon>Autobranchia</taxon>
        <taxon>Pteriomorphia</taxon>
        <taxon>Arcoida</taxon>
        <taxon>Arcoidea</taxon>
        <taxon>Arcidae</taxon>
        <taxon>Tegillarca</taxon>
    </lineage>
</organism>
<keyword evidence="1" id="KW-0812">Transmembrane</keyword>
<proteinExistence type="predicted"/>
<feature type="domain" description="DUF7789" evidence="2">
    <location>
        <begin position="35"/>
        <end position="157"/>
    </location>
</feature>
<reference evidence="3 4" key="1">
    <citation type="submission" date="2022-12" db="EMBL/GenBank/DDBJ databases">
        <title>Chromosome-level genome of Tegillarca granosa.</title>
        <authorList>
            <person name="Kim J."/>
        </authorList>
    </citation>
    <scope>NUCLEOTIDE SEQUENCE [LARGE SCALE GENOMIC DNA]</scope>
    <source>
        <strain evidence="3">Teg-2019</strain>
        <tissue evidence="3">Adductor muscle</tissue>
    </source>
</reference>
<evidence type="ECO:0000256" key="1">
    <source>
        <dbReference type="SAM" id="Phobius"/>
    </source>
</evidence>
<accession>A0ABQ9FZC8</accession>
<feature type="transmembrane region" description="Helical" evidence="1">
    <location>
        <begin position="109"/>
        <end position="129"/>
    </location>
</feature>
<feature type="transmembrane region" description="Helical" evidence="1">
    <location>
        <begin position="79"/>
        <end position="97"/>
    </location>
</feature>
<feature type="transmembrane region" description="Helical" evidence="1">
    <location>
        <begin position="198"/>
        <end position="224"/>
    </location>
</feature>
<dbReference type="Proteomes" id="UP001217089">
    <property type="component" value="Unassembled WGS sequence"/>
</dbReference>
<gene>
    <name evidence="3" type="ORF">KUTeg_002662</name>
</gene>
<comment type="caution">
    <text evidence="3">The sequence shown here is derived from an EMBL/GenBank/DDBJ whole genome shotgun (WGS) entry which is preliminary data.</text>
</comment>
<dbReference type="InterPro" id="IPR056691">
    <property type="entry name" value="DUF7789"/>
</dbReference>
<dbReference type="Pfam" id="PF25044">
    <property type="entry name" value="DUF7789"/>
    <property type="match status" value="1"/>
</dbReference>
<name>A0ABQ9FZC8_TEGGR</name>
<dbReference type="PANTHER" id="PTHR39299:SF1">
    <property type="entry name" value="TRANSMEMBRANE PROTEIN"/>
    <property type="match status" value="1"/>
</dbReference>
<dbReference type="PANTHER" id="PTHR39299">
    <property type="entry name" value="TRANSMEMBRANE PROTEIN"/>
    <property type="match status" value="1"/>
</dbReference>
<evidence type="ECO:0000259" key="2">
    <source>
        <dbReference type="Pfam" id="PF25044"/>
    </source>
</evidence>